<sequence length="110" mass="12888">MSIYTYKLTHLDIGFIISLSLEETPCIIYLWWPITCSSIQLNICIFFFCLALLCFTSSCFLKRWEICKNGQLWVQVTMETRLSGNYTTPQKPQLALIQTNPIIRLRIDCR</sequence>
<dbReference type="Proteomes" id="UP000026915">
    <property type="component" value="Chromosome 7"/>
</dbReference>
<keyword evidence="3" id="KW-1185">Reference proteome</keyword>
<dbReference type="AlphaFoldDB" id="A0A061FA08"/>
<name>A0A061FA08_THECC</name>
<reference evidence="2 3" key="1">
    <citation type="journal article" date="2013" name="Genome Biol.">
        <title>The genome sequence of the most widely cultivated cacao type and its use to identify candidate genes regulating pod color.</title>
        <authorList>
            <person name="Motamayor J.C."/>
            <person name="Mockaitis K."/>
            <person name="Schmutz J."/>
            <person name="Haiminen N."/>
            <person name="Iii D.L."/>
            <person name="Cornejo O."/>
            <person name="Findley S.D."/>
            <person name="Zheng P."/>
            <person name="Utro F."/>
            <person name="Royaert S."/>
            <person name="Saski C."/>
            <person name="Jenkins J."/>
            <person name="Podicheti R."/>
            <person name="Zhao M."/>
            <person name="Scheffler B.E."/>
            <person name="Stack J.C."/>
            <person name="Feltus F.A."/>
            <person name="Mustiga G.M."/>
            <person name="Amores F."/>
            <person name="Phillips W."/>
            <person name="Marelli J.P."/>
            <person name="May G.D."/>
            <person name="Shapiro H."/>
            <person name="Ma J."/>
            <person name="Bustamante C.D."/>
            <person name="Schnell R.J."/>
            <person name="Main D."/>
            <person name="Gilbert D."/>
            <person name="Parida L."/>
            <person name="Kuhn D.N."/>
        </authorList>
    </citation>
    <scope>NUCLEOTIDE SEQUENCE [LARGE SCALE GENOMIC DNA]</scope>
    <source>
        <strain evidence="3">cv. Matina 1-6</strain>
    </source>
</reference>
<dbReference type="Gramene" id="EOY13876">
    <property type="protein sequence ID" value="EOY13876"/>
    <property type="gene ID" value="TCM_032571"/>
</dbReference>
<keyword evidence="1" id="KW-0812">Transmembrane</keyword>
<dbReference type="HOGENOM" id="CLU_2175654_0_0_1"/>
<proteinExistence type="predicted"/>
<feature type="transmembrane region" description="Helical" evidence="1">
    <location>
        <begin position="12"/>
        <end position="32"/>
    </location>
</feature>
<accession>A0A061FA08</accession>
<feature type="transmembrane region" description="Helical" evidence="1">
    <location>
        <begin position="38"/>
        <end position="61"/>
    </location>
</feature>
<keyword evidence="1" id="KW-0472">Membrane</keyword>
<evidence type="ECO:0000256" key="1">
    <source>
        <dbReference type="SAM" id="Phobius"/>
    </source>
</evidence>
<evidence type="ECO:0000313" key="2">
    <source>
        <dbReference type="EMBL" id="EOY13876.1"/>
    </source>
</evidence>
<dbReference type="EMBL" id="CM001885">
    <property type="protein sequence ID" value="EOY13876.1"/>
    <property type="molecule type" value="Genomic_DNA"/>
</dbReference>
<dbReference type="InParanoid" id="A0A061FA08"/>
<keyword evidence="1" id="KW-1133">Transmembrane helix</keyword>
<protein>
    <submittedName>
        <fullName evidence="2">Uncharacterized protein</fullName>
    </submittedName>
</protein>
<organism evidence="2 3">
    <name type="scientific">Theobroma cacao</name>
    <name type="common">Cacao</name>
    <name type="synonym">Cocoa</name>
    <dbReference type="NCBI Taxonomy" id="3641"/>
    <lineage>
        <taxon>Eukaryota</taxon>
        <taxon>Viridiplantae</taxon>
        <taxon>Streptophyta</taxon>
        <taxon>Embryophyta</taxon>
        <taxon>Tracheophyta</taxon>
        <taxon>Spermatophyta</taxon>
        <taxon>Magnoliopsida</taxon>
        <taxon>eudicotyledons</taxon>
        <taxon>Gunneridae</taxon>
        <taxon>Pentapetalae</taxon>
        <taxon>rosids</taxon>
        <taxon>malvids</taxon>
        <taxon>Malvales</taxon>
        <taxon>Malvaceae</taxon>
        <taxon>Byttnerioideae</taxon>
        <taxon>Theobroma</taxon>
    </lineage>
</organism>
<gene>
    <name evidence="2" type="ORF">TCM_032571</name>
</gene>
<evidence type="ECO:0000313" key="3">
    <source>
        <dbReference type="Proteomes" id="UP000026915"/>
    </source>
</evidence>